<reference evidence="3" key="1">
    <citation type="submission" date="2020-09" db="EMBL/GenBank/DDBJ databases">
        <title>Streptomyces grisecoloratus sp. nov., isolated from cotton soil.</title>
        <authorList>
            <person name="Xing L."/>
        </authorList>
    </citation>
    <scope>NUCLEOTIDE SEQUENCE</scope>
    <source>
        <strain evidence="3">TRM S81-3</strain>
    </source>
</reference>
<dbReference type="AlphaFoldDB" id="A0A926QTB7"/>
<feature type="region of interest" description="Disordered" evidence="1">
    <location>
        <begin position="45"/>
        <end position="67"/>
    </location>
</feature>
<dbReference type="RefSeq" id="WP_188182811.1">
    <property type="nucleotide sequence ID" value="NZ_JACVQF010000200.1"/>
</dbReference>
<dbReference type="EMBL" id="JACVQF010000200">
    <property type="protein sequence ID" value="MBD0421867.1"/>
    <property type="molecule type" value="Genomic_DNA"/>
</dbReference>
<comment type="caution">
    <text evidence="3">The sequence shown here is derived from an EMBL/GenBank/DDBJ whole genome shotgun (WGS) entry which is preliminary data.</text>
</comment>
<feature type="region of interest" description="Disordered" evidence="1">
    <location>
        <begin position="184"/>
        <end position="212"/>
    </location>
</feature>
<protein>
    <submittedName>
        <fullName evidence="3">GerMN domain-containing protein</fullName>
    </submittedName>
</protein>
<evidence type="ECO:0000313" key="3">
    <source>
        <dbReference type="EMBL" id="MBD0421867.1"/>
    </source>
</evidence>
<evidence type="ECO:0000259" key="2">
    <source>
        <dbReference type="SMART" id="SM00909"/>
    </source>
</evidence>
<sequence length="212" mass="21319">MTPSTARGATPAPGQSRGVRRGLPLLLAALLLPLSACGIPATGVVGAGEPATGVRDPGSTAVPDRAPSAAVPVNSVPLYFVGDGGLVAAARPVQVSAEPTSAVLMVFKGPNRREREEGLTTELPRITVAPTIRIDGATVTIELPPELRGLSDTAIDQLACTAAAARLRQDPALDTAQVTVEQPDGRLAGRSSDNCPGLAGTPVGITSPPSSG</sequence>
<gene>
    <name evidence="3" type="ORF">H0H10_22385</name>
</gene>
<proteinExistence type="predicted"/>
<dbReference type="SMART" id="SM00909">
    <property type="entry name" value="Germane"/>
    <property type="match status" value="1"/>
</dbReference>
<evidence type="ECO:0000256" key="1">
    <source>
        <dbReference type="SAM" id="MobiDB-lite"/>
    </source>
</evidence>
<name>A0A926QTB7_9ACTN</name>
<feature type="domain" description="GerMN" evidence="2">
    <location>
        <begin position="99"/>
        <end position="189"/>
    </location>
</feature>
<accession>A0A926QTB7</accession>
<evidence type="ECO:0000313" key="4">
    <source>
        <dbReference type="Proteomes" id="UP000621210"/>
    </source>
</evidence>
<organism evidence="3 4">
    <name type="scientific">Streptomyces griseicoloratus</name>
    <dbReference type="NCBI Taxonomy" id="2752516"/>
    <lineage>
        <taxon>Bacteria</taxon>
        <taxon>Bacillati</taxon>
        <taxon>Actinomycetota</taxon>
        <taxon>Actinomycetes</taxon>
        <taxon>Kitasatosporales</taxon>
        <taxon>Streptomycetaceae</taxon>
        <taxon>Streptomyces</taxon>
    </lineage>
</organism>
<dbReference type="InterPro" id="IPR019606">
    <property type="entry name" value="GerMN"/>
</dbReference>
<keyword evidence="4" id="KW-1185">Reference proteome</keyword>
<reference evidence="3" key="2">
    <citation type="submission" date="2020-09" db="EMBL/GenBank/DDBJ databases">
        <authorList>
            <person name="Luo X."/>
        </authorList>
    </citation>
    <scope>NUCLEOTIDE SEQUENCE</scope>
    <source>
        <strain evidence="3">TRM S81-3</strain>
    </source>
</reference>
<dbReference type="Proteomes" id="UP000621210">
    <property type="component" value="Unassembled WGS sequence"/>
</dbReference>